<reference evidence="5 6" key="1">
    <citation type="journal article" date="2023" name="BMC Biol.">
        <title>The compact genome of the sponge Oopsacas minuta (Hexactinellida) is lacking key metazoan core genes.</title>
        <authorList>
            <person name="Santini S."/>
            <person name="Schenkelaars Q."/>
            <person name="Jourda C."/>
            <person name="Duchesne M."/>
            <person name="Belahbib H."/>
            <person name="Rocher C."/>
            <person name="Selva M."/>
            <person name="Riesgo A."/>
            <person name="Vervoort M."/>
            <person name="Leys S.P."/>
            <person name="Kodjabachian L."/>
            <person name="Le Bivic A."/>
            <person name="Borchiellini C."/>
            <person name="Claverie J.M."/>
            <person name="Renard E."/>
        </authorList>
    </citation>
    <scope>NUCLEOTIDE SEQUENCE [LARGE SCALE GENOMIC DNA]</scope>
    <source>
        <strain evidence="5">SPO-2</strain>
    </source>
</reference>
<feature type="chain" id="PRO_5043787331" description="C-type lectin domain-containing protein" evidence="3">
    <location>
        <begin position="20"/>
        <end position="445"/>
    </location>
</feature>
<comment type="caution">
    <text evidence="5">The sequence shown here is derived from an EMBL/GenBank/DDBJ whole genome shotgun (WGS) entry which is preliminary data.</text>
</comment>
<dbReference type="CDD" id="cd00037">
    <property type="entry name" value="CLECT"/>
    <property type="match status" value="1"/>
</dbReference>
<accession>A0AAV7K433</accession>
<organism evidence="5 6">
    <name type="scientific">Oopsacas minuta</name>
    <dbReference type="NCBI Taxonomy" id="111878"/>
    <lineage>
        <taxon>Eukaryota</taxon>
        <taxon>Metazoa</taxon>
        <taxon>Porifera</taxon>
        <taxon>Hexactinellida</taxon>
        <taxon>Hexasterophora</taxon>
        <taxon>Lyssacinosida</taxon>
        <taxon>Leucopsacidae</taxon>
        <taxon>Oopsacas</taxon>
    </lineage>
</organism>
<dbReference type="PANTHER" id="PTHR22803">
    <property type="entry name" value="MANNOSE, PHOSPHOLIPASE, LECTIN RECEPTOR RELATED"/>
    <property type="match status" value="1"/>
</dbReference>
<keyword evidence="2" id="KW-0812">Transmembrane</keyword>
<feature type="signal peptide" evidence="3">
    <location>
        <begin position="1"/>
        <end position="19"/>
    </location>
</feature>
<feature type="domain" description="C-type lectin" evidence="4">
    <location>
        <begin position="33"/>
        <end position="148"/>
    </location>
</feature>
<evidence type="ECO:0000313" key="5">
    <source>
        <dbReference type="EMBL" id="KAI6655926.1"/>
    </source>
</evidence>
<dbReference type="InterPro" id="IPR001304">
    <property type="entry name" value="C-type_lectin-like"/>
</dbReference>
<feature type="compositionally biased region" description="Polar residues" evidence="1">
    <location>
        <begin position="403"/>
        <end position="412"/>
    </location>
</feature>
<dbReference type="EMBL" id="JAKMXF010000166">
    <property type="protein sequence ID" value="KAI6655926.1"/>
    <property type="molecule type" value="Genomic_DNA"/>
</dbReference>
<feature type="compositionally biased region" description="Pro residues" evidence="1">
    <location>
        <begin position="286"/>
        <end position="304"/>
    </location>
</feature>
<evidence type="ECO:0000313" key="6">
    <source>
        <dbReference type="Proteomes" id="UP001165289"/>
    </source>
</evidence>
<feature type="compositionally biased region" description="Basic and acidic residues" evidence="1">
    <location>
        <begin position="435"/>
        <end position="445"/>
    </location>
</feature>
<dbReference type="InterPro" id="IPR050111">
    <property type="entry name" value="C-type_lectin/snaclec_domain"/>
</dbReference>
<keyword evidence="2" id="KW-0472">Membrane</keyword>
<dbReference type="InterPro" id="IPR016187">
    <property type="entry name" value="CTDL_fold"/>
</dbReference>
<dbReference type="Proteomes" id="UP001165289">
    <property type="component" value="Unassembled WGS sequence"/>
</dbReference>
<dbReference type="Pfam" id="PF00059">
    <property type="entry name" value="Lectin_C"/>
    <property type="match status" value="1"/>
</dbReference>
<protein>
    <recommendedName>
        <fullName evidence="4">C-type lectin domain-containing protein</fullName>
    </recommendedName>
</protein>
<feature type="compositionally biased region" description="Basic and acidic residues" evidence="1">
    <location>
        <begin position="413"/>
        <end position="427"/>
    </location>
</feature>
<dbReference type="InterPro" id="IPR016186">
    <property type="entry name" value="C-type_lectin-like/link_sf"/>
</dbReference>
<keyword evidence="3" id="KW-0732">Signal</keyword>
<gene>
    <name evidence="5" type="ORF">LOD99_1660</name>
</gene>
<sequence>MSRMLPLLLLLAFSANLNAVKICRESQALLFTENNLCYLLKDKMQSYAIAKSQCMALSDGNLVSIMTNEEDEFIKLNFTAEFPFWIGLSDISTEEEFIWEETGEPLASDYTNWENKSDNELLRNCVFYNTDKLWEIQVCSYSYSYLCKFESCNSNDGVYCVGEAPTTEPAGFDIVPIVVVLIILVIIVVIVVIVILVLFYLYKKQNDVWKRLCSCITFKQAKQKVHGLEQENFRLRKELGDLKHTSINLSGSQSLNKPRVISSIPDGQGGMLPSIRPVIPSSNAHPPIPVSPPGDPSKPGPPPLAQNTSLLQSSMNYSIRSQIVPTPLPQPNLNSSITSDQIAGILWSQKADFQVPKKPFMNSGQQRVPSRSLFQSPFPTTSTPFTFPNTGNLIASPLPNPSEALQINSTQDNIKKPTEKEESKIETEQDVPSVGEEKIPQEDKQ</sequence>
<feature type="region of interest" description="Disordered" evidence="1">
    <location>
        <begin position="395"/>
        <end position="445"/>
    </location>
</feature>
<keyword evidence="2" id="KW-1133">Transmembrane helix</keyword>
<dbReference type="Gene3D" id="3.10.100.10">
    <property type="entry name" value="Mannose-Binding Protein A, subunit A"/>
    <property type="match status" value="1"/>
</dbReference>
<proteinExistence type="predicted"/>
<evidence type="ECO:0000256" key="1">
    <source>
        <dbReference type="SAM" id="MobiDB-lite"/>
    </source>
</evidence>
<dbReference type="SUPFAM" id="SSF56436">
    <property type="entry name" value="C-type lectin-like"/>
    <property type="match status" value="1"/>
</dbReference>
<keyword evidence="6" id="KW-1185">Reference proteome</keyword>
<evidence type="ECO:0000256" key="3">
    <source>
        <dbReference type="SAM" id="SignalP"/>
    </source>
</evidence>
<dbReference type="SMART" id="SM00034">
    <property type="entry name" value="CLECT"/>
    <property type="match status" value="1"/>
</dbReference>
<evidence type="ECO:0000256" key="2">
    <source>
        <dbReference type="SAM" id="Phobius"/>
    </source>
</evidence>
<feature type="region of interest" description="Disordered" evidence="1">
    <location>
        <begin position="275"/>
        <end position="308"/>
    </location>
</feature>
<feature type="transmembrane region" description="Helical" evidence="2">
    <location>
        <begin position="174"/>
        <end position="202"/>
    </location>
</feature>
<name>A0AAV7K433_9METZ</name>
<dbReference type="PROSITE" id="PS50041">
    <property type="entry name" value="C_TYPE_LECTIN_2"/>
    <property type="match status" value="1"/>
</dbReference>
<dbReference type="AlphaFoldDB" id="A0AAV7K433"/>
<evidence type="ECO:0000259" key="4">
    <source>
        <dbReference type="PROSITE" id="PS50041"/>
    </source>
</evidence>